<dbReference type="InterPro" id="IPR025405">
    <property type="entry name" value="DUF4131"/>
</dbReference>
<accession>A0A7S8FDX2</accession>
<dbReference type="SUPFAM" id="SSF56281">
    <property type="entry name" value="Metallo-hydrolase/oxidoreductase"/>
    <property type="match status" value="1"/>
</dbReference>
<feature type="transmembrane region" description="Helical" evidence="6">
    <location>
        <begin position="488"/>
        <end position="508"/>
    </location>
</feature>
<feature type="transmembrane region" description="Helical" evidence="6">
    <location>
        <begin position="332"/>
        <end position="348"/>
    </location>
</feature>
<dbReference type="PANTHER" id="PTHR30619:SF1">
    <property type="entry name" value="RECOMBINATION PROTEIN 2"/>
    <property type="match status" value="1"/>
</dbReference>
<dbReference type="EMBL" id="CP047423">
    <property type="protein sequence ID" value="QPD04092.1"/>
    <property type="molecule type" value="Genomic_DNA"/>
</dbReference>
<dbReference type="InterPro" id="IPR035681">
    <property type="entry name" value="ComA-like_MBL"/>
</dbReference>
<comment type="subcellular location">
    <subcellularLocation>
        <location evidence="1">Cell membrane</location>
        <topology evidence="1">Multi-pass membrane protein</topology>
    </subcellularLocation>
</comment>
<evidence type="ECO:0000313" key="9">
    <source>
        <dbReference type="Proteomes" id="UP000593737"/>
    </source>
</evidence>
<dbReference type="KEGG" id="nkf:Nkreftii_001866"/>
<feature type="transmembrane region" description="Helical" evidence="6">
    <location>
        <begin position="243"/>
        <end position="264"/>
    </location>
</feature>
<dbReference type="Pfam" id="PF13567">
    <property type="entry name" value="DUF4131"/>
    <property type="match status" value="1"/>
</dbReference>
<evidence type="ECO:0000256" key="4">
    <source>
        <dbReference type="ARBA" id="ARBA00022989"/>
    </source>
</evidence>
<dbReference type="GO" id="GO:0005886">
    <property type="term" value="C:plasma membrane"/>
    <property type="evidence" value="ECO:0007669"/>
    <property type="project" value="UniProtKB-SubCell"/>
</dbReference>
<name>A0A7S8FDX2_9BACT</name>
<dbReference type="PANTHER" id="PTHR30619">
    <property type="entry name" value="DNA INTERNALIZATION/COMPETENCE PROTEIN COMEC/REC2"/>
    <property type="match status" value="1"/>
</dbReference>
<dbReference type="NCBIfam" id="TIGR00360">
    <property type="entry name" value="ComEC_N-term"/>
    <property type="match status" value="1"/>
</dbReference>
<feature type="transmembrane region" description="Helical" evidence="6">
    <location>
        <begin position="429"/>
        <end position="452"/>
    </location>
</feature>
<dbReference type="Proteomes" id="UP000593737">
    <property type="component" value="Chromosome"/>
</dbReference>
<evidence type="ECO:0000256" key="5">
    <source>
        <dbReference type="ARBA" id="ARBA00023136"/>
    </source>
</evidence>
<dbReference type="SMART" id="SM00849">
    <property type="entry name" value="Lactamase_B"/>
    <property type="match status" value="1"/>
</dbReference>
<feature type="transmembrane region" description="Helical" evidence="6">
    <location>
        <begin position="515"/>
        <end position="532"/>
    </location>
</feature>
<feature type="transmembrane region" description="Helical" evidence="6">
    <location>
        <begin position="52"/>
        <end position="68"/>
    </location>
</feature>
<feature type="domain" description="Metallo-beta-lactamase" evidence="7">
    <location>
        <begin position="552"/>
        <end position="761"/>
    </location>
</feature>
<evidence type="ECO:0000256" key="2">
    <source>
        <dbReference type="ARBA" id="ARBA00022475"/>
    </source>
</evidence>
<organism evidence="8 9">
    <name type="scientific">Candidatus Nitrospira kreftii</name>
    <dbReference type="NCBI Taxonomy" id="2652173"/>
    <lineage>
        <taxon>Bacteria</taxon>
        <taxon>Pseudomonadati</taxon>
        <taxon>Nitrospirota</taxon>
        <taxon>Nitrospiria</taxon>
        <taxon>Nitrospirales</taxon>
        <taxon>Nitrospiraceae</taxon>
        <taxon>Nitrospira</taxon>
    </lineage>
</organism>
<dbReference type="CDD" id="cd07731">
    <property type="entry name" value="ComA-like_MBL-fold"/>
    <property type="match status" value="1"/>
</dbReference>
<feature type="transmembrane region" description="Helical" evidence="6">
    <location>
        <begin position="285"/>
        <end position="303"/>
    </location>
</feature>
<evidence type="ECO:0000313" key="8">
    <source>
        <dbReference type="EMBL" id="QPD04092.1"/>
    </source>
</evidence>
<dbReference type="InterPro" id="IPR004477">
    <property type="entry name" value="ComEC_N"/>
</dbReference>
<dbReference type="InterPro" id="IPR052159">
    <property type="entry name" value="Competence_DNA_uptake"/>
</dbReference>
<dbReference type="InterPro" id="IPR001279">
    <property type="entry name" value="Metallo-B-lactamas"/>
</dbReference>
<dbReference type="Pfam" id="PF03772">
    <property type="entry name" value="Competence"/>
    <property type="match status" value="1"/>
</dbReference>
<dbReference type="InterPro" id="IPR004797">
    <property type="entry name" value="Competence_ComEC/Rec2"/>
</dbReference>
<proteinExistence type="predicted"/>
<evidence type="ECO:0000256" key="1">
    <source>
        <dbReference type="ARBA" id="ARBA00004651"/>
    </source>
</evidence>
<sequence length="838" mass="92919">MLPSLTVAFLLGLLGGSQLPFFPLFIFSLFIGAAVGFSIVERAGYLDTHRTLFLYISLLSGVVYWSITTPPPYLHPLSSDFQDGMSASITGRVVMPVQYGVGRQTILLESDTMLMTPRRIRVVWRGADLTLHQGDRIMFQGTLHRPRGFLNPSGFDYASYIERQGIDLVTTVSGPHAITLVEKPLTGRWSFWGQIDQWRATIRQAAVHTLGQPALGIFLGMIIGERGYLEQDMQEWFMNTGTVHLLSISGSHLGLVAVVCFWTVKRAILWLPPSCVLALSRRITPSKIAILFTWPAVALYALLAGAELATMRSLIMITLGMAAVWLGHERHLGHAMAAALLIIVLHNPQAIFDISFQLSFLSVLAIIGMISKIRSGEEENSDLHRNFQYRVRGHVLEALLMSGAVTLVTLPLVAFYFNQVPWMGIMTNLIAVPFTGFVLVPLGLLISLWTIVADHDVLIMAKGLERLFNWMVSGLRWCAGIPGGEWHVAAPSIPTMILFYAGILLASLHAVPRRFRIVGAGVIVVLLGWWFIAPGMQGDGDHWRVTFLDVGQGDSAVIELPDGRTVLIDGGTRHERFDMGQRVVAPFLWNRRIHHIDFVIGTHQQLDHVGGLVWILRHMSIGQFWGGVIARPEQFAQDLQSALRIGGISEHVAVLGQDLLNSSACQLKILNPSENITGFDVARLQSGTSLNNQSIVSRLQCGAHSILFAADIETGGLSRLTSDGRRPVTLLKVPHHGAHSSLDRDWIRQLHPQYAVISVGASNSYGHPVKSVVQAYEDQEAMVYRTDRDGAIWVTGRLSTSEFTVSRMGDLVMEPIDFLNCPWRCEYNNWHRLLRSSN</sequence>
<keyword evidence="5 6" id="KW-0472">Membrane</keyword>
<dbReference type="Gene3D" id="3.60.15.10">
    <property type="entry name" value="Ribonuclease Z/Hydroxyacylglutathione hydrolase-like"/>
    <property type="match status" value="1"/>
</dbReference>
<dbReference type="AlphaFoldDB" id="A0A7S8FDX2"/>
<dbReference type="NCBIfam" id="TIGR00361">
    <property type="entry name" value="ComEC_Rec2"/>
    <property type="match status" value="1"/>
</dbReference>
<dbReference type="Pfam" id="PF00753">
    <property type="entry name" value="Lactamase_B"/>
    <property type="match status" value="1"/>
</dbReference>
<dbReference type="InterPro" id="IPR036866">
    <property type="entry name" value="RibonucZ/Hydroxyglut_hydro"/>
</dbReference>
<feature type="transmembrane region" description="Helical" evidence="6">
    <location>
        <begin position="354"/>
        <end position="373"/>
    </location>
</feature>
<dbReference type="GO" id="GO:0030420">
    <property type="term" value="P:establishment of competence for transformation"/>
    <property type="evidence" value="ECO:0007669"/>
    <property type="project" value="InterPro"/>
</dbReference>
<evidence type="ECO:0000256" key="3">
    <source>
        <dbReference type="ARBA" id="ARBA00022692"/>
    </source>
</evidence>
<feature type="transmembrane region" description="Helical" evidence="6">
    <location>
        <begin position="20"/>
        <end position="40"/>
    </location>
</feature>
<evidence type="ECO:0000256" key="6">
    <source>
        <dbReference type="SAM" id="Phobius"/>
    </source>
</evidence>
<gene>
    <name evidence="8" type="ORF">Nkreftii_001866</name>
</gene>
<keyword evidence="4 6" id="KW-1133">Transmembrane helix</keyword>
<protein>
    <submittedName>
        <fullName evidence="8">DNA internalization-related competence protein ComEC/Rec2</fullName>
    </submittedName>
</protein>
<feature type="transmembrane region" description="Helical" evidence="6">
    <location>
        <begin position="394"/>
        <end position="417"/>
    </location>
</feature>
<keyword evidence="3 6" id="KW-0812">Transmembrane</keyword>
<keyword evidence="2" id="KW-1003">Cell membrane</keyword>
<reference evidence="8 9" key="1">
    <citation type="journal article" date="2020" name="ISME J.">
        <title>Enrichment and physiological characterization of a novel comammox Nitrospira indicates ammonium inhibition of complete nitrification.</title>
        <authorList>
            <person name="Sakoula D."/>
            <person name="Koch H."/>
            <person name="Frank J."/>
            <person name="Jetten M.S.M."/>
            <person name="van Kessel M.A.H.J."/>
            <person name="Lucker S."/>
        </authorList>
    </citation>
    <scope>NUCLEOTIDE SEQUENCE [LARGE SCALE GENOMIC DNA]</scope>
    <source>
        <strain evidence="8">Comreactor17</strain>
    </source>
</reference>
<evidence type="ECO:0000259" key="7">
    <source>
        <dbReference type="SMART" id="SM00849"/>
    </source>
</evidence>